<evidence type="ECO:0000313" key="2">
    <source>
        <dbReference type="RefSeq" id="XP_028133505.1"/>
    </source>
</evidence>
<dbReference type="Gene3D" id="2.10.25.10">
    <property type="entry name" value="Laminin"/>
    <property type="match status" value="1"/>
</dbReference>
<name>A0A6P7FK07_DIAVI</name>
<organism evidence="2">
    <name type="scientific">Diabrotica virgifera virgifera</name>
    <name type="common">western corn rootworm</name>
    <dbReference type="NCBI Taxonomy" id="50390"/>
    <lineage>
        <taxon>Eukaryota</taxon>
        <taxon>Metazoa</taxon>
        <taxon>Ecdysozoa</taxon>
        <taxon>Arthropoda</taxon>
        <taxon>Hexapoda</taxon>
        <taxon>Insecta</taxon>
        <taxon>Pterygota</taxon>
        <taxon>Neoptera</taxon>
        <taxon>Endopterygota</taxon>
        <taxon>Coleoptera</taxon>
        <taxon>Polyphaga</taxon>
        <taxon>Cucujiformia</taxon>
        <taxon>Chrysomeloidea</taxon>
        <taxon>Chrysomelidae</taxon>
        <taxon>Galerucinae</taxon>
        <taxon>Diabroticina</taxon>
        <taxon>Diabroticites</taxon>
        <taxon>Diabrotica</taxon>
    </lineage>
</organism>
<evidence type="ECO:0000256" key="1">
    <source>
        <dbReference type="SAM" id="SignalP"/>
    </source>
</evidence>
<dbReference type="FunCoup" id="A0A6P7FK07">
    <property type="interactions" value="66"/>
</dbReference>
<feature type="signal peptide" evidence="1">
    <location>
        <begin position="1"/>
        <end position="19"/>
    </location>
</feature>
<dbReference type="InParanoid" id="A0A6P7FK07"/>
<dbReference type="AlphaFoldDB" id="A0A6P7FK07"/>
<keyword evidence="1" id="KW-0732">Signal</keyword>
<sequence>MKFVVFCIVLSTIVSLALTLECPVNSREECGSGCCPEITCDRRVVTCTPPRICNKLLIFICRCICDFGYIRDSVSGECVLPRDCPKIKPY</sequence>
<protein>
    <submittedName>
        <fullName evidence="2">Trypsin inhibitor-like isoform X1</fullName>
    </submittedName>
</protein>
<accession>A0A6P7FK07</accession>
<gene>
    <name evidence="2" type="primary">LOC114328752</name>
</gene>
<reference evidence="2" key="1">
    <citation type="submission" date="2025-08" db="UniProtKB">
        <authorList>
            <consortium name="RefSeq"/>
        </authorList>
    </citation>
    <scope>IDENTIFICATION</scope>
    <source>
        <tissue evidence="2">Whole insect</tissue>
    </source>
</reference>
<feature type="chain" id="PRO_5027650143" evidence="1">
    <location>
        <begin position="20"/>
        <end position="90"/>
    </location>
</feature>
<dbReference type="RefSeq" id="XP_028133505.1">
    <property type="nucleotide sequence ID" value="XM_028277704.1"/>
</dbReference>
<proteinExistence type="predicted"/>